<organism evidence="1 2">
    <name type="scientific">Ferirhizobium litorale</name>
    <dbReference type="NCBI Taxonomy" id="2927786"/>
    <lineage>
        <taxon>Bacteria</taxon>
        <taxon>Pseudomonadati</taxon>
        <taxon>Pseudomonadota</taxon>
        <taxon>Alphaproteobacteria</taxon>
        <taxon>Hyphomicrobiales</taxon>
        <taxon>Rhizobiaceae</taxon>
        <taxon>Ferirhizobium</taxon>
    </lineage>
</organism>
<proteinExistence type="predicted"/>
<gene>
    <name evidence="1" type="ORF">MRS75_15205</name>
</gene>
<dbReference type="Proteomes" id="UP001161580">
    <property type="component" value="Unassembled WGS sequence"/>
</dbReference>
<dbReference type="EMBL" id="JALDYZ010000008">
    <property type="protein sequence ID" value="MDI7923429.1"/>
    <property type="molecule type" value="Genomic_DNA"/>
</dbReference>
<protein>
    <submittedName>
        <fullName evidence="1">Uncharacterized protein</fullName>
    </submittedName>
</protein>
<sequence length="152" mass="17621">MKKEFNLRNLHDLTLRLNTSPPDVIDDWRTLLSDEFDLSEEESKYLEYIAYEDSGDVHKTIQAAFNEALANVRAGGRMRLRVYKDPANHGRVLRLETNSPKFVSSEVFFDEKFKEPFPDEGTMTTTDLICCCANCRHWHRCGTRPNPCIPHN</sequence>
<evidence type="ECO:0000313" key="1">
    <source>
        <dbReference type="EMBL" id="MDI7923429.1"/>
    </source>
</evidence>
<dbReference type="RefSeq" id="WP_311794495.1">
    <property type="nucleotide sequence ID" value="NZ_JALDYZ010000008.1"/>
</dbReference>
<name>A0AAE3U4W3_9HYPH</name>
<keyword evidence="2" id="KW-1185">Reference proteome</keyword>
<accession>A0AAE3U4W3</accession>
<evidence type="ECO:0000313" key="2">
    <source>
        <dbReference type="Proteomes" id="UP001161580"/>
    </source>
</evidence>
<comment type="caution">
    <text evidence="1">The sequence shown here is derived from an EMBL/GenBank/DDBJ whole genome shotgun (WGS) entry which is preliminary data.</text>
</comment>
<reference evidence="1" key="1">
    <citation type="submission" date="2022-03" db="EMBL/GenBank/DDBJ databases">
        <title>Fererhizobium litorale gen. nov., sp. nov., isolated from sandy sediments of the Sea of Japan seashore.</title>
        <authorList>
            <person name="Romanenko L."/>
            <person name="Kurilenko V."/>
            <person name="Otstavnykh N."/>
            <person name="Svetashev V."/>
            <person name="Tekutyeva L."/>
            <person name="Isaeva M."/>
            <person name="Mikhailov V."/>
        </authorList>
    </citation>
    <scope>NUCLEOTIDE SEQUENCE</scope>
    <source>
        <strain evidence="1">KMM 9576</strain>
    </source>
</reference>
<dbReference type="AlphaFoldDB" id="A0AAE3U4W3"/>